<feature type="non-terminal residue" evidence="1">
    <location>
        <position position="50"/>
    </location>
</feature>
<dbReference type="HOGENOM" id="CLU_002678_42_25_1"/>
<evidence type="ECO:0000313" key="1">
    <source>
        <dbReference type="EMBL" id="KIO17078.1"/>
    </source>
</evidence>
<keyword evidence="2" id="KW-1185">Reference proteome</keyword>
<reference evidence="1 2" key="1">
    <citation type="submission" date="2014-04" db="EMBL/GenBank/DDBJ databases">
        <authorList>
            <consortium name="DOE Joint Genome Institute"/>
            <person name="Kuo A."/>
            <person name="Girlanda M."/>
            <person name="Perotto S."/>
            <person name="Kohler A."/>
            <person name="Nagy L.G."/>
            <person name="Floudas D."/>
            <person name="Copeland A."/>
            <person name="Barry K.W."/>
            <person name="Cichocki N."/>
            <person name="Veneault-Fourrey C."/>
            <person name="LaButti K."/>
            <person name="Lindquist E.A."/>
            <person name="Lipzen A."/>
            <person name="Lundell T."/>
            <person name="Morin E."/>
            <person name="Murat C."/>
            <person name="Sun H."/>
            <person name="Tunlid A."/>
            <person name="Henrissat B."/>
            <person name="Grigoriev I.V."/>
            <person name="Hibbett D.S."/>
            <person name="Martin F."/>
            <person name="Nordberg H.P."/>
            <person name="Cantor M.N."/>
            <person name="Hua S.X."/>
        </authorList>
    </citation>
    <scope>NUCLEOTIDE SEQUENCE [LARGE SCALE GENOMIC DNA]</scope>
    <source>
        <strain evidence="1 2">MUT 4182</strain>
    </source>
</reference>
<dbReference type="Proteomes" id="UP000054248">
    <property type="component" value="Unassembled WGS sequence"/>
</dbReference>
<evidence type="ECO:0008006" key="3">
    <source>
        <dbReference type="Google" id="ProtNLM"/>
    </source>
</evidence>
<dbReference type="SUPFAM" id="SSF57667">
    <property type="entry name" value="beta-beta-alpha zinc fingers"/>
    <property type="match status" value="1"/>
</dbReference>
<dbReference type="AlphaFoldDB" id="A0A0C3K6R9"/>
<accession>A0A0C3K6R9</accession>
<sequence>RPHLCTHCNETFRRIHDAKRHAYGALGIKNYACMGGCGMTFKRSEGRARH</sequence>
<proteinExistence type="predicted"/>
<organism evidence="1 2">
    <name type="scientific">Tulasnella calospora MUT 4182</name>
    <dbReference type="NCBI Taxonomy" id="1051891"/>
    <lineage>
        <taxon>Eukaryota</taxon>
        <taxon>Fungi</taxon>
        <taxon>Dikarya</taxon>
        <taxon>Basidiomycota</taxon>
        <taxon>Agaricomycotina</taxon>
        <taxon>Agaricomycetes</taxon>
        <taxon>Cantharellales</taxon>
        <taxon>Tulasnellaceae</taxon>
        <taxon>Tulasnella</taxon>
    </lineage>
</organism>
<name>A0A0C3K6R9_9AGAM</name>
<gene>
    <name evidence="1" type="ORF">M407DRAFT_60484</name>
</gene>
<dbReference type="OrthoDB" id="3268608at2759"/>
<feature type="non-terminal residue" evidence="1">
    <location>
        <position position="1"/>
    </location>
</feature>
<dbReference type="Gene3D" id="3.30.160.60">
    <property type="entry name" value="Classic Zinc Finger"/>
    <property type="match status" value="1"/>
</dbReference>
<protein>
    <recommendedName>
        <fullName evidence="3">C2H2-type domain-containing protein</fullName>
    </recommendedName>
</protein>
<reference evidence="2" key="2">
    <citation type="submission" date="2015-01" db="EMBL/GenBank/DDBJ databases">
        <title>Evolutionary Origins and Diversification of the Mycorrhizal Mutualists.</title>
        <authorList>
            <consortium name="DOE Joint Genome Institute"/>
            <consortium name="Mycorrhizal Genomics Consortium"/>
            <person name="Kohler A."/>
            <person name="Kuo A."/>
            <person name="Nagy L.G."/>
            <person name="Floudas D."/>
            <person name="Copeland A."/>
            <person name="Barry K.W."/>
            <person name="Cichocki N."/>
            <person name="Veneault-Fourrey C."/>
            <person name="LaButti K."/>
            <person name="Lindquist E.A."/>
            <person name="Lipzen A."/>
            <person name="Lundell T."/>
            <person name="Morin E."/>
            <person name="Murat C."/>
            <person name="Riley R."/>
            <person name="Ohm R."/>
            <person name="Sun H."/>
            <person name="Tunlid A."/>
            <person name="Henrissat B."/>
            <person name="Grigoriev I.V."/>
            <person name="Hibbett D.S."/>
            <person name="Martin F."/>
        </authorList>
    </citation>
    <scope>NUCLEOTIDE SEQUENCE [LARGE SCALE GENOMIC DNA]</scope>
    <source>
        <strain evidence="2">MUT 4182</strain>
    </source>
</reference>
<dbReference type="InterPro" id="IPR036236">
    <property type="entry name" value="Znf_C2H2_sf"/>
</dbReference>
<evidence type="ECO:0000313" key="2">
    <source>
        <dbReference type="Proteomes" id="UP000054248"/>
    </source>
</evidence>
<dbReference type="EMBL" id="KN823433">
    <property type="protein sequence ID" value="KIO17078.1"/>
    <property type="molecule type" value="Genomic_DNA"/>
</dbReference>